<dbReference type="Gene3D" id="3.40.50.1820">
    <property type="entry name" value="alpha/beta hydrolase"/>
    <property type="match status" value="1"/>
</dbReference>
<feature type="transmembrane region" description="Helical" evidence="3">
    <location>
        <begin position="38"/>
        <end position="64"/>
    </location>
</feature>
<dbReference type="SUPFAM" id="SSF53474">
    <property type="entry name" value="alpha/beta-Hydrolases"/>
    <property type="match status" value="1"/>
</dbReference>
<organism evidence="5 6">
    <name type="scientific">Spizellomyces punctatus (strain DAOM BR117)</name>
    <dbReference type="NCBI Taxonomy" id="645134"/>
    <lineage>
        <taxon>Eukaryota</taxon>
        <taxon>Fungi</taxon>
        <taxon>Fungi incertae sedis</taxon>
        <taxon>Chytridiomycota</taxon>
        <taxon>Chytridiomycota incertae sedis</taxon>
        <taxon>Chytridiomycetes</taxon>
        <taxon>Spizellomycetales</taxon>
        <taxon>Spizellomycetaceae</taxon>
        <taxon>Spizellomyces</taxon>
    </lineage>
</organism>
<keyword evidence="3" id="KW-0812">Transmembrane</keyword>
<feature type="transmembrane region" description="Helical" evidence="3">
    <location>
        <begin position="84"/>
        <end position="104"/>
    </location>
</feature>
<keyword evidence="3" id="KW-0472">Membrane</keyword>
<keyword evidence="6" id="KW-1185">Reference proteome</keyword>
<dbReference type="Pfam" id="PF20434">
    <property type="entry name" value="BD-FAE"/>
    <property type="match status" value="1"/>
</dbReference>
<dbReference type="eggNOG" id="KOG1516">
    <property type="taxonomic scope" value="Eukaryota"/>
</dbReference>
<dbReference type="PANTHER" id="PTHR48081">
    <property type="entry name" value="AB HYDROLASE SUPERFAMILY PROTEIN C4A8.06C"/>
    <property type="match status" value="1"/>
</dbReference>
<gene>
    <name evidence="5" type="ORF">SPPG_01395</name>
</gene>
<evidence type="ECO:0000313" key="5">
    <source>
        <dbReference type="EMBL" id="KND03944.1"/>
    </source>
</evidence>
<dbReference type="InterPro" id="IPR050300">
    <property type="entry name" value="GDXG_lipolytic_enzyme"/>
</dbReference>
<name>A0A0L0HSU0_SPIPD</name>
<feature type="region of interest" description="Disordered" evidence="2">
    <location>
        <begin position="353"/>
        <end position="377"/>
    </location>
</feature>
<reference evidence="5 6" key="1">
    <citation type="submission" date="2009-08" db="EMBL/GenBank/DDBJ databases">
        <title>The Genome Sequence of Spizellomyces punctatus strain DAOM BR117.</title>
        <authorList>
            <consortium name="The Broad Institute Genome Sequencing Platform"/>
            <person name="Russ C."/>
            <person name="Cuomo C."/>
            <person name="Shea T."/>
            <person name="Young S.K."/>
            <person name="Zeng Q."/>
            <person name="Koehrsen M."/>
            <person name="Haas B."/>
            <person name="Borodovsky M."/>
            <person name="Guigo R."/>
            <person name="Alvarado L."/>
            <person name="Berlin A."/>
            <person name="Bochicchio J."/>
            <person name="Borenstein D."/>
            <person name="Chapman S."/>
            <person name="Chen Z."/>
            <person name="Engels R."/>
            <person name="Freedman E."/>
            <person name="Gellesch M."/>
            <person name="Goldberg J."/>
            <person name="Griggs A."/>
            <person name="Gujja S."/>
            <person name="Heiman D."/>
            <person name="Hepburn T."/>
            <person name="Howarth C."/>
            <person name="Jen D."/>
            <person name="Larson L."/>
            <person name="Lewis B."/>
            <person name="Mehta T."/>
            <person name="Park D."/>
            <person name="Pearson M."/>
            <person name="Roberts A."/>
            <person name="Saif S."/>
            <person name="Shenoy N."/>
            <person name="Sisk P."/>
            <person name="Stolte C."/>
            <person name="Sykes S."/>
            <person name="Thomson T."/>
            <person name="Walk T."/>
            <person name="White J."/>
            <person name="Yandava C."/>
            <person name="Burger G."/>
            <person name="Gray M.W."/>
            <person name="Holland P.W.H."/>
            <person name="King N."/>
            <person name="Lang F.B.F."/>
            <person name="Roger A.J."/>
            <person name="Ruiz-Trillo I."/>
            <person name="Lander E."/>
            <person name="Nusbaum C."/>
        </authorList>
    </citation>
    <scope>NUCLEOTIDE SEQUENCE [LARGE SCALE GENOMIC DNA]</scope>
    <source>
        <strain evidence="5 6">DAOM BR117</strain>
    </source>
</reference>
<evidence type="ECO:0000256" key="2">
    <source>
        <dbReference type="SAM" id="MobiDB-lite"/>
    </source>
</evidence>
<feature type="domain" description="BD-FAE-like" evidence="4">
    <location>
        <begin position="168"/>
        <end position="345"/>
    </location>
</feature>
<dbReference type="OrthoDB" id="19653at2759"/>
<dbReference type="GeneID" id="27685060"/>
<dbReference type="RefSeq" id="XP_016611983.1">
    <property type="nucleotide sequence ID" value="XM_016749714.1"/>
</dbReference>
<keyword evidence="3" id="KW-1133">Transmembrane helix</keyword>
<keyword evidence="1" id="KW-0378">Hydrolase</keyword>
<evidence type="ECO:0000259" key="4">
    <source>
        <dbReference type="Pfam" id="PF20434"/>
    </source>
</evidence>
<feature type="transmembrane region" description="Helical" evidence="3">
    <location>
        <begin position="6"/>
        <end position="26"/>
    </location>
</feature>
<accession>A0A0L0HSU0</accession>
<protein>
    <recommendedName>
        <fullName evidence="4">BD-FAE-like domain-containing protein</fullName>
    </recommendedName>
</protein>
<dbReference type="InterPro" id="IPR049492">
    <property type="entry name" value="BD-FAE-like_dom"/>
</dbReference>
<evidence type="ECO:0000313" key="6">
    <source>
        <dbReference type="Proteomes" id="UP000053201"/>
    </source>
</evidence>
<dbReference type="InParanoid" id="A0A0L0HSU0"/>
<dbReference type="OMA" id="HAFNIFT"/>
<dbReference type="PANTHER" id="PTHR48081:SF33">
    <property type="entry name" value="KYNURENINE FORMAMIDASE"/>
    <property type="match status" value="1"/>
</dbReference>
<evidence type="ECO:0000256" key="3">
    <source>
        <dbReference type="SAM" id="Phobius"/>
    </source>
</evidence>
<dbReference type="EMBL" id="KQ257451">
    <property type="protein sequence ID" value="KND03944.1"/>
    <property type="molecule type" value="Genomic_DNA"/>
</dbReference>
<dbReference type="InterPro" id="IPR029058">
    <property type="entry name" value="AB_hydrolase_fold"/>
</dbReference>
<sequence length="465" mass="53281">MLTAVYATLYALSVGLTGLLCVLSQLPSPANSSRKYRFNVLILSTLITEFPQVFLFFKFLILYFATKVGVFELAYSNWLYRLDIVVFLTIWGLFLQCYFARYVVEEQTKVFRAADSHDPPGFFHLGYWFRLLNPFWSARNVMVHPDIVYASEEELKQAGPAAEPYMSLDVHIHPSYPRHRPVLIFIHGGSWSMGDKTISPPFISYLALKRWVVVSVNYRLSPHAKYPDHLIDVKRAIRWVRQNIGRYGGDPNFVALAGNSAGGHLAAMAAMTQNDPFYQPGFESVDTSVQACVGINAVLDLTNHKRYWRHKFQDWFAKQILGKEEGFTPNEEFLKLSSPVILLKQMEAERRRSNAASLGEKVTAADTKEEGSKMPKAVNGTEQLPPFLLFHGRADILVPFRSVRDFVQSYKKISKEPICYVEFPNANHMYDILSAPRAHYMAYGIERFLGRMYERHIGDRHIKKD</sequence>
<dbReference type="VEuPathDB" id="FungiDB:SPPG_01395"/>
<proteinExistence type="predicted"/>
<dbReference type="Proteomes" id="UP000053201">
    <property type="component" value="Unassembled WGS sequence"/>
</dbReference>
<dbReference type="AlphaFoldDB" id="A0A0L0HSU0"/>
<dbReference type="STRING" id="645134.A0A0L0HSU0"/>
<dbReference type="GO" id="GO:0016787">
    <property type="term" value="F:hydrolase activity"/>
    <property type="evidence" value="ECO:0007669"/>
    <property type="project" value="UniProtKB-KW"/>
</dbReference>
<evidence type="ECO:0000256" key="1">
    <source>
        <dbReference type="ARBA" id="ARBA00022801"/>
    </source>
</evidence>